<evidence type="ECO:0000259" key="4">
    <source>
        <dbReference type="Pfam" id="PF03496"/>
    </source>
</evidence>
<name>A0A816S5V9_9BILA</name>
<organism evidence="5 6">
    <name type="scientific">Rotaria magnacalcarata</name>
    <dbReference type="NCBI Taxonomy" id="392030"/>
    <lineage>
        <taxon>Eukaryota</taxon>
        <taxon>Metazoa</taxon>
        <taxon>Spiralia</taxon>
        <taxon>Gnathifera</taxon>
        <taxon>Rotifera</taxon>
        <taxon>Eurotatoria</taxon>
        <taxon>Bdelloidea</taxon>
        <taxon>Philodinida</taxon>
        <taxon>Philodinidae</taxon>
        <taxon>Rotaria</taxon>
    </lineage>
</organism>
<accession>A0A816S5V9</accession>
<dbReference type="AlphaFoldDB" id="A0A816S5V9"/>
<dbReference type="Gene3D" id="3.90.176.10">
    <property type="entry name" value="Toxin ADP-ribosyltransferase, Chain A, domain 1"/>
    <property type="match status" value="1"/>
</dbReference>
<dbReference type="Pfam" id="PF13424">
    <property type="entry name" value="TPR_12"/>
    <property type="match status" value="2"/>
</dbReference>
<dbReference type="PROSITE" id="PS51996">
    <property type="entry name" value="TR_MART"/>
    <property type="match status" value="1"/>
</dbReference>
<dbReference type="EMBL" id="CAJNRF010006262">
    <property type="protein sequence ID" value="CAF2079855.1"/>
    <property type="molecule type" value="Genomic_DNA"/>
</dbReference>
<gene>
    <name evidence="5" type="ORF">WKI299_LOCUS15894</name>
</gene>
<keyword evidence="1" id="KW-0677">Repeat</keyword>
<proteinExistence type="predicted"/>
<evidence type="ECO:0000313" key="5">
    <source>
        <dbReference type="EMBL" id="CAF2079855.1"/>
    </source>
</evidence>
<dbReference type="Proteomes" id="UP000663856">
    <property type="component" value="Unassembled WGS sequence"/>
</dbReference>
<evidence type="ECO:0000256" key="2">
    <source>
        <dbReference type="ARBA" id="ARBA00022803"/>
    </source>
</evidence>
<evidence type="ECO:0000256" key="3">
    <source>
        <dbReference type="PROSITE-ProRule" id="PRU00339"/>
    </source>
</evidence>
<protein>
    <recommendedName>
        <fullName evidence="4">ADP ribosyltransferase domain-containing protein</fullName>
    </recommendedName>
</protein>
<keyword evidence="2 3" id="KW-0802">TPR repeat</keyword>
<dbReference type="Gene3D" id="1.25.40.10">
    <property type="entry name" value="Tetratricopeptide repeat domain"/>
    <property type="match status" value="2"/>
</dbReference>
<dbReference type="GO" id="GO:0005576">
    <property type="term" value="C:extracellular region"/>
    <property type="evidence" value="ECO:0007669"/>
    <property type="project" value="InterPro"/>
</dbReference>
<dbReference type="InterPro" id="IPR019734">
    <property type="entry name" value="TPR_rpt"/>
</dbReference>
<comment type="caution">
    <text evidence="5">The sequence shown here is derived from an EMBL/GenBank/DDBJ whole genome shotgun (WGS) entry which is preliminary data.</text>
</comment>
<dbReference type="InterPro" id="IPR011990">
    <property type="entry name" value="TPR-like_helical_dom_sf"/>
</dbReference>
<dbReference type="PANTHER" id="PTHR45641">
    <property type="entry name" value="TETRATRICOPEPTIDE REPEAT PROTEIN (AFU_ORTHOLOGUE AFUA_6G03870)"/>
    <property type="match status" value="1"/>
</dbReference>
<evidence type="ECO:0000256" key="1">
    <source>
        <dbReference type="ARBA" id="ARBA00022737"/>
    </source>
</evidence>
<dbReference type="InterPro" id="IPR003540">
    <property type="entry name" value="ADP-ribosyltransferase"/>
</dbReference>
<dbReference type="PANTHER" id="PTHR45641:SF19">
    <property type="entry name" value="NEPHROCYSTIN-3"/>
    <property type="match status" value="1"/>
</dbReference>
<dbReference type="SUPFAM" id="SSF56399">
    <property type="entry name" value="ADP-ribosylation"/>
    <property type="match status" value="1"/>
</dbReference>
<dbReference type="SMART" id="SM00028">
    <property type="entry name" value="TPR"/>
    <property type="match status" value="4"/>
</dbReference>
<dbReference type="SUPFAM" id="SSF48452">
    <property type="entry name" value="TPR-like"/>
    <property type="match status" value="1"/>
</dbReference>
<feature type="repeat" description="TPR" evidence="3">
    <location>
        <begin position="439"/>
        <end position="472"/>
    </location>
</feature>
<evidence type="ECO:0000313" key="6">
    <source>
        <dbReference type="Proteomes" id="UP000663856"/>
    </source>
</evidence>
<reference evidence="5" key="1">
    <citation type="submission" date="2021-02" db="EMBL/GenBank/DDBJ databases">
        <authorList>
            <person name="Nowell W R."/>
        </authorList>
    </citation>
    <scope>NUCLEOTIDE SEQUENCE</scope>
</reference>
<sequence>MCAESQKATTPTTVMSASDVQVNLETFYLICLDAAVNVTDENIESQKLLRASINYLEIFDNDEKCENHIQSLSVHDRVVLVVSGRFGQFIVPRIHSLRQLSAVYVYCMNKTEHLQWTNRFQKVNGVFVKLKDLIDQIQFDQKKRNTNQTNEELPFHIFNSTNAHERSSTGMNGQFVHSQVLIDCLLGMQSTTTLKNELVAICEKAYKGNSAVLGTLREFKQSYSFDRAIWWYTRDSFLYRIMNKALREQNIDLLFLLRFIISDMKQQLKKYQCSSRLKLYRGQLMSMDELEMLNNSRGQLISINSFLSTSVKREVAYNFLMNSIHADDTARVLFEIVVDPKVGDIKSFANVKLLSYFPQEEEVLIMLGSIFKLGLEWYSKSLKTKKKKSVTNNPEIGKSYVNISRIHRKKDNLDLAMESLKKALRIFERVYDDEHLVVADCLNSMGYIYMTQKNPERAMDCFQKALTIDEKHFTACHARLGILHNSLADAHRGLQEYEKSLEHANTALKIFGKSLPTRHHHVGWSFEIMGNVYEEKKEFVEALKHFRQAESNYCSTLPTNHRYVVCIKKSIERVSKQIN</sequence>
<dbReference type="Pfam" id="PF03496">
    <property type="entry name" value="ADPrib_exo_Tox"/>
    <property type="match status" value="1"/>
</dbReference>
<feature type="domain" description="ADP ribosyltransferase" evidence="4">
    <location>
        <begin position="226"/>
        <end position="373"/>
    </location>
</feature>
<dbReference type="PROSITE" id="PS50005">
    <property type="entry name" value="TPR"/>
    <property type="match status" value="1"/>
</dbReference>